<comment type="caution">
    <text evidence="2">The sequence shown here is derived from an EMBL/GenBank/DDBJ whole genome shotgun (WGS) entry which is preliminary data.</text>
</comment>
<evidence type="ECO:0008006" key="4">
    <source>
        <dbReference type="Google" id="ProtNLM"/>
    </source>
</evidence>
<sequence length="118" mass="13503">MKKIILFMFLSLSILSACSPETETNTVYEGTVVYKTEENGKYKFLVLEQIGQEALHNGQLEDFIELAQKQPEASYYYVNKKAYETLDVGLKVKITAEVHQLESLPPIRTVVSIERLEQ</sequence>
<dbReference type="Proteomes" id="UP000249204">
    <property type="component" value="Unassembled WGS sequence"/>
</dbReference>
<evidence type="ECO:0000256" key="1">
    <source>
        <dbReference type="SAM" id="SignalP"/>
    </source>
</evidence>
<dbReference type="PROSITE" id="PS51257">
    <property type="entry name" value="PROKAR_LIPOPROTEIN"/>
    <property type="match status" value="1"/>
</dbReference>
<accession>A0A2W6NJK0</accession>
<organism evidence="2 3">
    <name type="scientific">Paenibacillus silvae</name>
    <dbReference type="NCBI Taxonomy" id="1325358"/>
    <lineage>
        <taxon>Bacteria</taxon>
        <taxon>Bacillati</taxon>
        <taxon>Bacillota</taxon>
        <taxon>Bacilli</taxon>
        <taxon>Bacillales</taxon>
        <taxon>Paenibacillaceae</taxon>
        <taxon>Paenibacillus</taxon>
    </lineage>
</organism>
<feature type="signal peptide" evidence="1">
    <location>
        <begin position="1"/>
        <end position="19"/>
    </location>
</feature>
<dbReference type="EMBL" id="QKWW01000024">
    <property type="protein sequence ID" value="PZT55895.1"/>
    <property type="molecule type" value="Genomic_DNA"/>
</dbReference>
<proteinExistence type="predicted"/>
<dbReference type="InterPro" id="IPR021598">
    <property type="entry name" value="DUF3221"/>
</dbReference>
<name>A0A2W6NJK0_9BACL</name>
<dbReference type="AlphaFoldDB" id="A0A2W6NJK0"/>
<reference evidence="2 3" key="1">
    <citation type="submission" date="2018-06" db="EMBL/GenBank/DDBJ databases">
        <title>Isolation of heavy metals resistant Paenibacillus silvae NC2 from Gold-Copper mine in ZiJin, China.</title>
        <authorList>
            <person name="Xu J."/>
            <person name="Mazhar H.S."/>
            <person name="Rensing C."/>
        </authorList>
    </citation>
    <scope>NUCLEOTIDE SEQUENCE [LARGE SCALE GENOMIC DNA]</scope>
    <source>
        <strain evidence="2 3">NC2</strain>
    </source>
</reference>
<keyword evidence="1" id="KW-0732">Signal</keyword>
<dbReference type="Pfam" id="PF11518">
    <property type="entry name" value="DUF3221"/>
    <property type="match status" value="1"/>
</dbReference>
<dbReference type="RefSeq" id="WP_111269901.1">
    <property type="nucleotide sequence ID" value="NZ_QKWW01000024.1"/>
</dbReference>
<evidence type="ECO:0000313" key="3">
    <source>
        <dbReference type="Proteomes" id="UP000249204"/>
    </source>
</evidence>
<evidence type="ECO:0000313" key="2">
    <source>
        <dbReference type="EMBL" id="PZT55895.1"/>
    </source>
</evidence>
<gene>
    <name evidence="2" type="ORF">DN757_08890</name>
</gene>
<feature type="chain" id="PRO_5039671697" description="DUF3221 domain-containing protein" evidence="1">
    <location>
        <begin position="20"/>
        <end position="118"/>
    </location>
</feature>
<protein>
    <recommendedName>
        <fullName evidence="4">DUF3221 domain-containing protein</fullName>
    </recommendedName>
</protein>